<sequence length="103" mass="11919">MEESTPSPETAAGPGDKNDSEENEQAKLYHTTTFPEFLQWRKQVQAELSILEQNMNPLVARHQYNLENSRIYSISEEILVMAMRFLNDEDAAALFCLRQVSRR</sequence>
<reference evidence="1" key="1">
    <citation type="submission" date="2022-06" db="EMBL/GenBank/DDBJ databases">
        <title>Fusarium solani species complex genomes reveal bases of compartmentalisation and animal pathogenesis.</title>
        <authorList>
            <person name="Tsai I.J."/>
        </authorList>
    </citation>
    <scope>NUCLEOTIDE SEQUENCE</scope>
    <source>
        <strain evidence="1">Fu6.1</strain>
    </source>
</reference>
<name>A0ACC0RDT0_9HYPO</name>
<protein>
    <submittedName>
        <fullName evidence="1">Uncharacterized protein</fullName>
    </submittedName>
</protein>
<keyword evidence="2" id="KW-1185">Reference proteome</keyword>
<evidence type="ECO:0000313" key="2">
    <source>
        <dbReference type="Proteomes" id="UP001065298"/>
    </source>
</evidence>
<accession>A0ACC0RDT0</accession>
<comment type="caution">
    <text evidence="1">The sequence shown here is derived from an EMBL/GenBank/DDBJ whole genome shotgun (WGS) entry which is preliminary data.</text>
</comment>
<dbReference type="EMBL" id="CM046503">
    <property type="protein sequence ID" value="KAI8684212.1"/>
    <property type="molecule type" value="Genomic_DNA"/>
</dbReference>
<proteinExistence type="predicted"/>
<gene>
    <name evidence="1" type="ORF">NCS57_00087000</name>
</gene>
<organism evidence="1 2">
    <name type="scientific">Fusarium keratoplasticum</name>
    <dbReference type="NCBI Taxonomy" id="1328300"/>
    <lineage>
        <taxon>Eukaryota</taxon>
        <taxon>Fungi</taxon>
        <taxon>Dikarya</taxon>
        <taxon>Ascomycota</taxon>
        <taxon>Pezizomycotina</taxon>
        <taxon>Sordariomycetes</taxon>
        <taxon>Hypocreomycetidae</taxon>
        <taxon>Hypocreales</taxon>
        <taxon>Nectriaceae</taxon>
        <taxon>Fusarium</taxon>
        <taxon>Fusarium solani species complex</taxon>
    </lineage>
</organism>
<dbReference type="Proteomes" id="UP001065298">
    <property type="component" value="Chromosome 1"/>
</dbReference>
<evidence type="ECO:0000313" key="1">
    <source>
        <dbReference type="EMBL" id="KAI8684212.1"/>
    </source>
</evidence>